<reference evidence="1 4" key="1">
    <citation type="journal article" date="2014" name="Antimicrob. Agents Chemother.">
        <title>Triclosan can select for an AdeIJK-overexpressing mutant of Acinetobacter baumannii ATCC 17978 that displays reduced susceptibility to multiple antibiotics.</title>
        <authorList>
            <person name="Fernando D.M."/>
            <person name="Xu W."/>
            <person name="Loewen P.C."/>
            <person name="Zhanel G.G."/>
            <person name="Kumar A."/>
        </authorList>
    </citation>
    <scope>NUCLEOTIDE SEQUENCE [LARGE SCALE GENOMIC DNA]</scope>
    <source>
        <strain evidence="1 4">ATCC 17978</strain>
    </source>
</reference>
<dbReference type="RefSeq" id="WP_000383137.1">
    <property type="nucleotide sequence ID" value="NZ_AP014649.1"/>
</dbReference>
<gene>
    <name evidence="2" type="ORF">APD06_04405</name>
    <name evidence="1" type="ORF">AUO97_13155</name>
</gene>
<name>A0A077GFM8_ACIBA</name>
<evidence type="ECO:0000313" key="2">
    <source>
        <dbReference type="EMBL" id="KQD14609.1"/>
    </source>
</evidence>
<reference evidence="1" key="4">
    <citation type="submission" date="2016-12" db="EMBL/GenBank/DDBJ databases">
        <authorList>
            <person name="Singh M."/>
            <person name="Fernando D."/>
            <person name="Kumar A."/>
        </authorList>
    </citation>
    <scope>NUCLEOTIDE SEQUENCE</scope>
    <source>
        <strain evidence="1">ATCC 17978</strain>
    </source>
</reference>
<evidence type="ECO:0000313" key="1">
    <source>
        <dbReference type="EMBL" id="APP31704.1"/>
    </source>
</evidence>
<accession>A0A077GFM8</accession>
<protein>
    <submittedName>
        <fullName evidence="1">Uncharacterized protein</fullName>
    </submittedName>
</protein>
<reference evidence="1" key="3">
    <citation type="submission" date="2015-12" db="EMBL/GenBank/DDBJ databases">
        <authorList>
            <person name="Singh M.K."/>
            <person name="Fernando D.M."/>
            <person name="Kumar A."/>
        </authorList>
    </citation>
    <scope>NUCLEOTIDE SEQUENCE</scope>
    <source>
        <strain evidence="1">ATCC 17978</strain>
    </source>
</reference>
<reference evidence="2 3" key="2">
    <citation type="submission" date="2015-10" db="EMBL/GenBank/DDBJ databases">
        <title>The utility of whole genome sequencing in characterizing Acinetobacter epidemiology and analyzing hospital outbreaks.</title>
        <authorList>
            <person name="Ozer E.A."/>
            <person name="Fitzpatrick M.A."/>
            <person name="Hauser A.R."/>
        </authorList>
    </citation>
    <scope>NUCLEOTIDE SEQUENCE [LARGE SCALE GENOMIC DNA]</scope>
    <source>
        <strain evidence="2 3">ABBL059</strain>
    </source>
</reference>
<organism evidence="1 4">
    <name type="scientific">Acinetobacter baumannii</name>
    <dbReference type="NCBI Taxonomy" id="470"/>
    <lineage>
        <taxon>Bacteria</taxon>
        <taxon>Pseudomonadati</taxon>
        <taxon>Pseudomonadota</taxon>
        <taxon>Gammaproteobacteria</taxon>
        <taxon>Moraxellales</taxon>
        <taxon>Moraxellaceae</taxon>
        <taxon>Acinetobacter</taxon>
        <taxon>Acinetobacter calcoaceticus/baumannii complex</taxon>
    </lineage>
</organism>
<proteinExistence type="predicted"/>
<dbReference type="InterPro" id="IPR025127">
    <property type="entry name" value="DUF4054"/>
</dbReference>
<dbReference type="GeneID" id="92893250"/>
<dbReference type="EMBL" id="CP018664">
    <property type="protein sequence ID" value="APP31704.1"/>
    <property type="molecule type" value="Genomic_DNA"/>
</dbReference>
<evidence type="ECO:0000313" key="3">
    <source>
        <dbReference type="Proteomes" id="UP000051322"/>
    </source>
</evidence>
<dbReference type="KEGG" id="abaa:IX88_14865"/>
<dbReference type="EMBL" id="LLFE01000126">
    <property type="protein sequence ID" value="KQD14609.1"/>
    <property type="molecule type" value="Genomic_DNA"/>
</dbReference>
<dbReference type="Proteomes" id="UP000072389">
    <property type="component" value="Chromosome"/>
</dbReference>
<dbReference type="Proteomes" id="UP000051322">
    <property type="component" value="Unassembled WGS sequence"/>
</dbReference>
<dbReference type="Pfam" id="PF13262">
    <property type="entry name" value="DUF4054"/>
    <property type="match status" value="1"/>
</dbReference>
<sequence length="127" mass="13606">MDVQTFREKFSTDSSLMSLPDAKIQDALEEADLIVSQIEFGALKERAVGLYAAHILKVGISSGNGAAFGTASSMTIAGQSVSYSRSSKEAFYDLSMYGQRYLALKNSIPIDDEGTNPNRLGVGAFVV</sequence>
<dbReference type="AlphaFoldDB" id="A0A077GFM8"/>
<evidence type="ECO:0000313" key="4">
    <source>
        <dbReference type="Proteomes" id="UP000072389"/>
    </source>
</evidence>